<gene>
    <name evidence="2" type="ORF">GLX27_003077</name>
</gene>
<accession>A0ABY8EUA3</accession>
<evidence type="ECO:0000313" key="2">
    <source>
        <dbReference type="EMBL" id="WFD48407.1"/>
    </source>
</evidence>
<dbReference type="Proteomes" id="UP000818624">
    <property type="component" value="Chromosome 3"/>
</dbReference>
<dbReference type="EMBL" id="CP046236">
    <property type="protein sequence ID" value="WFD48407.1"/>
    <property type="molecule type" value="Genomic_DNA"/>
</dbReference>
<feature type="region of interest" description="Disordered" evidence="1">
    <location>
        <begin position="27"/>
        <end position="106"/>
    </location>
</feature>
<protein>
    <submittedName>
        <fullName evidence="2">Uncharacterized protein</fullName>
    </submittedName>
</protein>
<feature type="compositionally biased region" description="Basic and acidic residues" evidence="1">
    <location>
        <begin position="93"/>
        <end position="106"/>
    </location>
</feature>
<proteinExistence type="predicted"/>
<evidence type="ECO:0000256" key="1">
    <source>
        <dbReference type="SAM" id="MobiDB-lite"/>
    </source>
</evidence>
<sequence>MLRIALTQYGRLLVMPVLIASLDNTTESGRTRRLNRASLQRHDRSRRTSHTGSSDAALSRPSPAILRLMGGVADEGTTDAGFSTEEEAPSGAETDKDSVRSGTRRGENGTVMLLTLHTRDGALSDAQQVWRTLQHQALCFAEANAADGRPLAELLQRTVPIS</sequence>
<name>A0ABY8EUA3_MALFU</name>
<reference evidence="2 3" key="1">
    <citation type="journal article" date="2020" name="Elife">
        <title>Loss of centromere function drives karyotype evolution in closely related Malassezia species.</title>
        <authorList>
            <person name="Sankaranarayanan S.R."/>
            <person name="Ianiri G."/>
            <person name="Coelho M.A."/>
            <person name="Reza M.H."/>
            <person name="Thimmappa B.C."/>
            <person name="Ganguly P."/>
            <person name="Vadnala R.N."/>
            <person name="Sun S."/>
            <person name="Siddharthan R."/>
            <person name="Tellgren-Roth C."/>
            <person name="Dawson T.L."/>
            <person name="Heitman J."/>
            <person name="Sanyal K."/>
        </authorList>
    </citation>
    <scope>NUCLEOTIDE SEQUENCE [LARGE SCALE GENOMIC DNA]</scope>
    <source>
        <strain evidence="2">CBS14141</strain>
    </source>
</reference>
<organism evidence="2 3">
    <name type="scientific">Malassezia furfur</name>
    <name type="common">Pityriasis versicolor infection agent</name>
    <name type="synonym">Pityrosporum furfur</name>
    <dbReference type="NCBI Taxonomy" id="55194"/>
    <lineage>
        <taxon>Eukaryota</taxon>
        <taxon>Fungi</taxon>
        <taxon>Dikarya</taxon>
        <taxon>Basidiomycota</taxon>
        <taxon>Ustilaginomycotina</taxon>
        <taxon>Malasseziomycetes</taxon>
        <taxon>Malasseziales</taxon>
        <taxon>Malasseziaceae</taxon>
        <taxon>Malassezia</taxon>
    </lineage>
</organism>
<evidence type="ECO:0000313" key="3">
    <source>
        <dbReference type="Proteomes" id="UP000818624"/>
    </source>
</evidence>
<keyword evidence="3" id="KW-1185">Reference proteome</keyword>